<gene>
    <name evidence="13" type="ORF">PMYSY11_0483</name>
</gene>
<dbReference type="PRINTS" id="PR01590">
    <property type="entry name" value="HTHFIS"/>
</dbReference>
<dbReference type="SUPFAM" id="SSF55781">
    <property type="entry name" value="GAF domain-like"/>
    <property type="match status" value="1"/>
</dbReference>
<dbReference type="PANTHER" id="PTHR32071">
    <property type="entry name" value="TRANSCRIPTIONAL REGULATORY PROTEIN"/>
    <property type="match status" value="1"/>
</dbReference>
<dbReference type="SUPFAM" id="SSF52540">
    <property type="entry name" value="P-loop containing nucleoside triphosphate hydrolases"/>
    <property type="match status" value="1"/>
</dbReference>
<organism evidence="13">
    <name type="scientific">Pseudomonas marincola</name>
    <dbReference type="NCBI Taxonomy" id="437900"/>
    <lineage>
        <taxon>Bacteria</taxon>
        <taxon>Pseudomonadati</taxon>
        <taxon>Pseudomonadota</taxon>
        <taxon>Gammaproteobacteria</taxon>
        <taxon>Pseudomonadales</taxon>
        <taxon>Pseudomonadaceae</taxon>
        <taxon>Pseudomonas</taxon>
    </lineage>
</organism>
<dbReference type="GO" id="GO:0043565">
    <property type="term" value="F:sequence-specific DNA binding"/>
    <property type="evidence" value="ECO:0007669"/>
    <property type="project" value="InterPro"/>
</dbReference>
<dbReference type="InterPro" id="IPR027417">
    <property type="entry name" value="P-loop_NTPase"/>
</dbReference>
<keyword evidence="5" id="KW-0547">Nucleotide-binding</keyword>
<dbReference type="RefSeq" id="WP_150547461.1">
    <property type="nucleotide sequence ID" value="NZ_LR215729.2"/>
</dbReference>
<evidence type="ECO:0000256" key="1">
    <source>
        <dbReference type="ARBA" id="ARBA00004496"/>
    </source>
</evidence>
<proteinExistence type="predicted"/>
<dbReference type="Gene3D" id="1.10.10.60">
    <property type="entry name" value="Homeodomain-like"/>
    <property type="match status" value="1"/>
</dbReference>
<dbReference type="GO" id="GO:0006355">
    <property type="term" value="P:regulation of DNA-templated transcription"/>
    <property type="evidence" value="ECO:0007669"/>
    <property type="project" value="InterPro"/>
</dbReference>
<dbReference type="InterPro" id="IPR029016">
    <property type="entry name" value="GAF-like_dom_sf"/>
</dbReference>
<dbReference type="GO" id="GO:0005524">
    <property type="term" value="F:ATP binding"/>
    <property type="evidence" value="ECO:0007669"/>
    <property type="project" value="UniProtKB-KW"/>
</dbReference>
<dbReference type="GO" id="GO:0005737">
    <property type="term" value="C:cytoplasm"/>
    <property type="evidence" value="ECO:0007669"/>
    <property type="project" value="UniProtKB-SubCell"/>
</dbReference>
<keyword evidence="8" id="KW-0805">Transcription regulation</keyword>
<name>A0A653E175_9PSED</name>
<dbReference type="InterPro" id="IPR002078">
    <property type="entry name" value="Sigma_54_int"/>
</dbReference>
<keyword evidence="4" id="KW-0597">Phosphoprotein</keyword>
<comment type="subcellular location">
    <subcellularLocation>
        <location evidence="1">Cytoplasm</location>
    </subcellularLocation>
</comment>
<sequence length="505" mass="56101">MFSPVAQPVQFAESFVRQIAGLHVAADVGELQLKLARAMTALTECELSQVYQLDAAHTRLNLSVQCLAGDVQRTLDAAVPSDYRDEQLLQFSLSQNRPVCLQQVDSGLHSIEFLPAFKQRWSSLLCVPLAKRTGTVNGLLLLASTRIRDLSGYTSALFELGQFFAEQAWLLQRSRPLNDGLTGTTDTRSTGNLFGLIGESPAIGETRRLIAKVISSPYTVLLTGETGTGKDVVARAIHEQGPRKTHAFVVQNCAAVPENLLESELFGYRKGAFTGADRDRRGLFDAAEGGTLLLDEIGDMPMSLQAKLLRVLQEGEIRPLGANSTHKINVRIIAATHRNLPESVAAGSFREDLYYRLMQFPIELPPLRQRQGDVRILAQHFAEKACIFLQRDSLKWAPETFEYLAGCRFPGNVRELKGAVERAVLMCDQGVLLPAHFSLLQAHSVEQTHCGLRQKLDQVERDLLIECLRKNRGNQTQAARELALPRRTLIYRLSRLNIHYNASHG</sequence>
<keyword evidence="7" id="KW-0902">Two-component regulatory system</keyword>
<dbReference type="Pfam" id="PF02954">
    <property type="entry name" value="HTH_8"/>
    <property type="match status" value="1"/>
</dbReference>
<keyword evidence="9" id="KW-0238">DNA-binding</keyword>
<evidence type="ECO:0000256" key="5">
    <source>
        <dbReference type="ARBA" id="ARBA00022741"/>
    </source>
</evidence>
<dbReference type="InterPro" id="IPR003593">
    <property type="entry name" value="AAA+_ATPase"/>
</dbReference>
<evidence type="ECO:0000256" key="4">
    <source>
        <dbReference type="ARBA" id="ARBA00022553"/>
    </source>
</evidence>
<dbReference type="SMART" id="SM00382">
    <property type="entry name" value="AAA"/>
    <property type="match status" value="1"/>
</dbReference>
<dbReference type="EMBL" id="LR215729">
    <property type="protein sequence ID" value="VEV95530.1"/>
    <property type="molecule type" value="Genomic_DNA"/>
</dbReference>
<evidence type="ECO:0000256" key="10">
    <source>
        <dbReference type="ARBA" id="ARBA00023159"/>
    </source>
</evidence>
<dbReference type="PROSITE" id="PS50045">
    <property type="entry name" value="SIGMA54_INTERACT_4"/>
    <property type="match status" value="1"/>
</dbReference>
<dbReference type="Gene3D" id="1.10.8.60">
    <property type="match status" value="1"/>
</dbReference>
<keyword evidence="10" id="KW-0010">Activator</keyword>
<dbReference type="InterPro" id="IPR025662">
    <property type="entry name" value="Sigma_54_int_dom_ATP-bd_1"/>
</dbReference>
<evidence type="ECO:0000256" key="6">
    <source>
        <dbReference type="ARBA" id="ARBA00022840"/>
    </source>
</evidence>
<dbReference type="InterPro" id="IPR002197">
    <property type="entry name" value="HTH_Fis"/>
</dbReference>
<evidence type="ECO:0000313" key="13">
    <source>
        <dbReference type="EMBL" id="VEV95530.1"/>
    </source>
</evidence>
<keyword evidence="3" id="KW-0678">Repressor</keyword>
<evidence type="ECO:0000256" key="9">
    <source>
        <dbReference type="ARBA" id="ARBA00023125"/>
    </source>
</evidence>
<dbReference type="FunFam" id="3.40.50.300:FF:000006">
    <property type="entry name" value="DNA-binding transcriptional regulator NtrC"/>
    <property type="match status" value="1"/>
</dbReference>
<protein>
    <submittedName>
        <fullName evidence="13">Sigma-54-dependent Fis family transcriptional regulator</fullName>
    </submittedName>
</protein>
<evidence type="ECO:0000256" key="8">
    <source>
        <dbReference type="ARBA" id="ARBA00023015"/>
    </source>
</evidence>
<keyword evidence="6" id="KW-0067">ATP-binding</keyword>
<evidence type="ECO:0000256" key="7">
    <source>
        <dbReference type="ARBA" id="ARBA00023012"/>
    </source>
</evidence>
<dbReference type="Gene3D" id="3.30.450.40">
    <property type="match status" value="1"/>
</dbReference>
<dbReference type="CDD" id="cd00009">
    <property type="entry name" value="AAA"/>
    <property type="match status" value="1"/>
</dbReference>
<dbReference type="InterPro" id="IPR058031">
    <property type="entry name" value="AAA_lid_NorR"/>
</dbReference>
<dbReference type="PROSITE" id="PS00675">
    <property type="entry name" value="SIGMA54_INTERACT_1"/>
    <property type="match status" value="1"/>
</dbReference>
<evidence type="ECO:0000259" key="12">
    <source>
        <dbReference type="PROSITE" id="PS50045"/>
    </source>
</evidence>
<feature type="domain" description="Sigma-54 factor interaction" evidence="12">
    <location>
        <begin position="196"/>
        <end position="425"/>
    </location>
</feature>
<dbReference type="PANTHER" id="PTHR32071:SF95">
    <property type="entry name" value="DNA-BINDING TRANSCRIPTIONAL REGULATOR NTRC"/>
    <property type="match status" value="1"/>
</dbReference>
<evidence type="ECO:0000256" key="3">
    <source>
        <dbReference type="ARBA" id="ARBA00022491"/>
    </source>
</evidence>
<keyword evidence="2" id="KW-0963">Cytoplasm</keyword>
<evidence type="ECO:0000256" key="11">
    <source>
        <dbReference type="ARBA" id="ARBA00023163"/>
    </source>
</evidence>
<keyword evidence="11" id="KW-0804">Transcription</keyword>
<dbReference type="Pfam" id="PF25601">
    <property type="entry name" value="AAA_lid_14"/>
    <property type="match status" value="1"/>
</dbReference>
<dbReference type="PROSITE" id="PS00676">
    <property type="entry name" value="SIGMA54_INTERACT_2"/>
    <property type="match status" value="1"/>
</dbReference>
<dbReference type="InterPro" id="IPR009057">
    <property type="entry name" value="Homeodomain-like_sf"/>
</dbReference>
<accession>A0A653E175</accession>
<dbReference type="AlphaFoldDB" id="A0A653E175"/>
<dbReference type="Gene3D" id="3.40.50.300">
    <property type="entry name" value="P-loop containing nucleotide triphosphate hydrolases"/>
    <property type="match status" value="1"/>
</dbReference>
<dbReference type="SUPFAM" id="SSF46689">
    <property type="entry name" value="Homeodomain-like"/>
    <property type="match status" value="1"/>
</dbReference>
<dbReference type="InterPro" id="IPR025943">
    <property type="entry name" value="Sigma_54_int_dom_ATP-bd_2"/>
</dbReference>
<dbReference type="Pfam" id="PF00158">
    <property type="entry name" value="Sigma54_activat"/>
    <property type="match status" value="1"/>
</dbReference>
<dbReference type="GO" id="GO:0000160">
    <property type="term" value="P:phosphorelay signal transduction system"/>
    <property type="evidence" value="ECO:0007669"/>
    <property type="project" value="UniProtKB-KW"/>
</dbReference>
<evidence type="ECO:0000256" key="2">
    <source>
        <dbReference type="ARBA" id="ARBA00022490"/>
    </source>
</evidence>
<reference evidence="13" key="1">
    <citation type="submission" date="2019-02" db="EMBL/GenBank/DDBJ databases">
        <authorList>
            <consortium name="Genoscope - CEA"/>
            <person name="William W."/>
        </authorList>
    </citation>
    <scope>NUCLEOTIDE SEQUENCE [LARGE SCALE GENOMIC DNA]</scope>
    <source>
        <strain evidence="13">YSy11</strain>
    </source>
</reference>